<proteinExistence type="predicted"/>
<comment type="subcellular location">
    <subcellularLocation>
        <location evidence="1">Nucleus</location>
        <location evidence="1">Nucleolus</location>
    </subcellularLocation>
</comment>
<dbReference type="GO" id="GO:0005737">
    <property type="term" value="C:cytoplasm"/>
    <property type="evidence" value="ECO:0007669"/>
    <property type="project" value="TreeGrafter"/>
</dbReference>
<dbReference type="GO" id="GO:0003723">
    <property type="term" value="F:RNA binding"/>
    <property type="evidence" value="ECO:0007669"/>
    <property type="project" value="InterPro"/>
</dbReference>
<dbReference type="Gene3D" id="2.40.50.100">
    <property type="match status" value="1"/>
</dbReference>
<evidence type="ECO:0000256" key="2">
    <source>
        <dbReference type="ARBA" id="ARBA00022490"/>
    </source>
</evidence>
<evidence type="ECO:0000256" key="1">
    <source>
        <dbReference type="ARBA" id="ARBA00004604"/>
    </source>
</evidence>
<evidence type="ECO:0000259" key="5">
    <source>
        <dbReference type="Pfam" id="PF14382"/>
    </source>
</evidence>
<gene>
    <name evidence="6" type="primary">Exosc1_2</name>
    <name evidence="6" type="ORF">CFP56_027933</name>
</gene>
<keyword evidence="3" id="KW-0271">Exosome</keyword>
<dbReference type="Proteomes" id="UP000237347">
    <property type="component" value="Unassembled WGS sequence"/>
</dbReference>
<dbReference type="GO" id="GO:0006396">
    <property type="term" value="P:RNA processing"/>
    <property type="evidence" value="ECO:0007669"/>
    <property type="project" value="InterPro"/>
</dbReference>
<keyword evidence="2" id="KW-0963">Cytoplasm</keyword>
<dbReference type="SUPFAM" id="SSF50249">
    <property type="entry name" value="Nucleic acid-binding proteins"/>
    <property type="match status" value="1"/>
</dbReference>
<dbReference type="AlphaFoldDB" id="A0AAW0JVK9"/>
<reference evidence="6 7" key="1">
    <citation type="journal article" date="2018" name="Sci. Data">
        <title>The draft genome sequence of cork oak.</title>
        <authorList>
            <person name="Ramos A.M."/>
            <person name="Usie A."/>
            <person name="Barbosa P."/>
            <person name="Barros P.M."/>
            <person name="Capote T."/>
            <person name="Chaves I."/>
            <person name="Simoes F."/>
            <person name="Abreu I."/>
            <person name="Carrasquinho I."/>
            <person name="Faro C."/>
            <person name="Guimaraes J.B."/>
            <person name="Mendonca D."/>
            <person name="Nobrega F."/>
            <person name="Rodrigues L."/>
            <person name="Saibo N.J.M."/>
            <person name="Varela M.C."/>
            <person name="Egas C."/>
            <person name="Matos J."/>
            <person name="Miguel C.M."/>
            <person name="Oliveira M.M."/>
            <person name="Ricardo C.P."/>
            <person name="Goncalves S."/>
        </authorList>
    </citation>
    <scope>NUCLEOTIDE SEQUENCE [LARGE SCALE GENOMIC DNA]</scope>
    <source>
        <strain evidence="7">cv. HL8</strain>
    </source>
</reference>
<comment type="caution">
    <text evidence="6">The sequence shown here is derived from an EMBL/GenBank/DDBJ whole genome shotgun (WGS) entry which is preliminary data.</text>
</comment>
<dbReference type="GO" id="GO:0000176">
    <property type="term" value="C:nuclear exosome (RNase complex)"/>
    <property type="evidence" value="ECO:0007669"/>
    <property type="project" value="TreeGrafter"/>
</dbReference>
<dbReference type="SUPFAM" id="SSF110324">
    <property type="entry name" value="Ribosomal L27 protein-like"/>
    <property type="match status" value="1"/>
</dbReference>
<dbReference type="Pfam" id="PF14382">
    <property type="entry name" value="ECR1_N"/>
    <property type="match status" value="1"/>
</dbReference>
<feature type="domain" description="Exosome complex component N-terminal" evidence="5">
    <location>
        <begin position="11"/>
        <end position="47"/>
    </location>
</feature>
<evidence type="ECO:0000313" key="7">
    <source>
        <dbReference type="Proteomes" id="UP000237347"/>
    </source>
</evidence>
<feature type="domain" description="Exosome complex component CSL4 C-terminal" evidence="4">
    <location>
        <begin position="74"/>
        <end position="176"/>
    </location>
</feature>
<evidence type="ECO:0000256" key="3">
    <source>
        <dbReference type="ARBA" id="ARBA00022835"/>
    </source>
</evidence>
<evidence type="ECO:0000259" key="4">
    <source>
        <dbReference type="Pfam" id="PF10447"/>
    </source>
</evidence>
<dbReference type="EMBL" id="PKMF04000455">
    <property type="protein sequence ID" value="KAK7830797.1"/>
    <property type="molecule type" value="Genomic_DNA"/>
</dbReference>
<dbReference type="InterPro" id="IPR025721">
    <property type="entry name" value="Exosome_cplx_N_dom"/>
</dbReference>
<protein>
    <submittedName>
        <fullName evidence="6">Exosome complex component csl4</fullName>
    </submittedName>
</protein>
<organism evidence="6 7">
    <name type="scientific">Quercus suber</name>
    <name type="common">Cork oak</name>
    <dbReference type="NCBI Taxonomy" id="58331"/>
    <lineage>
        <taxon>Eukaryota</taxon>
        <taxon>Viridiplantae</taxon>
        <taxon>Streptophyta</taxon>
        <taxon>Embryophyta</taxon>
        <taxon>Tracheophyta</taxon>
        <taxon>Spermatophyta</taxon>
        <taxon>Magnoliopsida</taxon>
        <taxon>eudicotyledons</taxon>
        <taxon>Gunneridae</taxon>
        <taxon>Pentapetalae</taxon>
        <taxon>rosids</taxon>
        <taxon>fabids</taxon>
        <taxon>Fagales</taxon>
        <taxon>Fagaceae</taxon>
        <taxon>Quercus</taxon>
    </lineage>
</organism>
<evidence type="ECO:0000313" key="6">
    <source>
        <dbReference type="EMBL" id="KAK7830797.1"/>
    </source>
</evidence>
<dbReference type="Pfam" id="PF10447">
    <property type="entry name" value="EXOSC1"/>
    <property type="match status" value="1"/>
</dbReference>
<dbReference type="GO" id="GO:0005730">
    <property type="term" value="C:nucleolus"/>
    <property type="evidence" value="ECO:0007669"/>
    <property type="project" value="UniProtKB-SubCell"/>
</dbReference>
<dbReference type="PANTHER" id="PTHR12686">
    <property type="entry name" value="3'-5' EXORIBONUCLEASE CSL4-RELATED"/>
    <property type="match status" value="1"/>
</dbReference>
<dbReference type="InterPro" id="IPR039771">
    <property type="entry name" value="Csl4"/>
</dbReference>
<dbReference type="Gene3D" id="2.40.50.140">
    <property type="entry name" value="Nucleic acid-binding proteins"/>
    <property type="match status" value="1"/>
</dbReference>
<sequence length="230" mass="24860">MEEAAAAEVVVVTPGEVLGKATQVRAGRGAYVAPHNNLVYASLTGFRRNLSPPPNSPDQRPTVEVTGHKAHGAVPEPGLVVIARVTRVTARVASADIMCVGPKSVREKFTGSIRYNSSFYHNQMYIIGHLDQGSDDVAKLLYLYRQQDVRATEIDKVDMHLSFRPGDIIRAVVLSLGDARAYYLSTAKNELGVVSAESAAGETMVPISWTEMQCPLTGQIEQRKVAKVGG</sequence>
<dbReference type="PANTHER" id="PTHR12686:SF8">
    <property type="entry name" value="EXOSOME COMPLEX COMPONENT CSL4"/>
    <property type="match status" value="1"/>
</dbReference>
<accession>A0AAW0JVK9</accession>
<dbReference type="InterPro" id="IPR019495">
    <property type="entry name" value="EXOSC1_C"/>
</dbReference>
<name>A0AAW0JVK9_QUESU</name>
<keyword evidence="7" id="KW-1185">Reference proteome</keyword>
<dbReference type="InterPro" id="IPR012340">
    <property type="entry name" value="NA-bd_OB-fold"/>
</dbReference>